<dbReference type="eggNOG" id="ENOG502Z9BX">
    <property type="taxonomic scope" value="Bacteria"/>
</dbReference>
<evidence type="ECO:0000313" key="2">
    <source>
        <dbReference type="EMBL" id="AII08453.1"/>
    </source>
</evidence>
<feature type="domain" description="DUF7064" evidence="1">
    <location>
        <begin position="203"/>
        <end position="314"/>
    </location>
</feature>
<reference evidence="2 3" key="1">
    <citation type="submission" date="2014-07" db="EMBL/GenBank/DDBJ databases">
        <title>Genome Sequence of Rhodococcus opacus Strain R7, a Biodegrader of Mono- and Polycyclic Aromatic Hydrocarbons.</title>
        <authorList>
            <person name="Di Gennaro P."/>
            <person name="Zampolli J."/>
            <person name="Presti I."/>
            <person name="Cappelletti M."/>
            <person name="D'Ursi P."/>
            <person name="Orro A."/>
            <person name="Mezzelani A."/>
            <person name="Milanesi L."/>
        </authorList>
    </citation>
    <scope>NUCLEOTIDE SEQUENCE [LARGE SCALE GENOMIC DNA]</scope>
    <source>
        <strain evidence="2 3">R7</strain>
    </source>
</reference>
<dbReference type="AlphaFoldDB" id="A0A076ETL7"/>
<proteinExistence type="predicted"/>
<organism evidence="2 3">
    <name type="scientific">Rhodococcus opacus</name>
    <name type="common">Nocardia opaca</name>
    <dbReference type="NCBI Taxonomy" id="37919"/>
    <lineage>
        <taxon>Bacteria</taxon>
        <taxon>Bacillati</taxon>
        <taxon>Actinomycetota</taxon>
        <taxon>Actinomycetes</taxon>
        <taxon>Mycobacteriales</taxon>
        <taxon>Nocardiaceae</taxon>
        <taxon>Rhodococcus</taxon>
    </lineage>
</organism>
<gene>
    <name evidence="2" type="ORF">EP51_29090</name>
</gene>
<dbReference type="Proteomes" id="UP000028488">
    <property type="component" value="Chromosome"/>
</dbReference>
<sequence length="340" mass="37616">MREMAFGAEHFEYQNPPEADHLWVETILFPIVIPEANLYTLIYTNVRPSLGVMWNQVMVCGSLTDTRAELLHYNENPHLPAPASFTRIDSPIGLSIDAVDAPRKFRIDYVADDGTEIHVDWVNLMDPFDIHDPQHSPQAGTAADIHADLESGSRKAIGHGDATGRATGTMIVRGREYVVDSIERMDRSWGPRDPMKAGKPNHIVSATFGEDLAFHMICPWNPAVANPGAFQLSHGYVMDDGEVYGLTDELEMTSTHLGMVCTGIDMTVTDVRGKKFRLQATPNVGAPWIAAPTAMVHNALMRWTCAGRDGYGVVMSTRHLSELNRNFGRFQADTRGLVSV</sequence>
<accession>A0A076ETL7</accession>
<dbReference type="Pfam" id="PF23212">
    <property type="entry name" value="DUF7064"/>
    <property type="match status" value="1"/>
</dbReference>
<protein>
    <recommendedName>
        <fullName evidence="1">DUF7064 domain-containing protein</fullName>
    </recommendedName>
</protein>
<name>A0A076ETL7_RHOOP</name>
<dbReference type="RefSeq" id="WP_235214659.1">
    <property type="nucleotide sequence ID" value="NZ_CP008947.1"/>
</dbReference>
<dbReference type="InterPro" id="IPR055492">
    <property type="entry name" value="DUF7064"/>
</dbReference>
<dbReference type="EMBL" id="CP008947">
    <property type="protein sequence ID" value="AII08453.1"/>
    <property type="molecule type" value="Genomic_DNA"/>
</dbReference>
<evidence type="ECO:0000259" key="1">
    <source>
        <dbReference type="Pfam" id="PF23212"/>
    </source>
</evidence>
<evidence type="ECO:0000313" key="3">
    <source>
        <dbReference type="Proteomes" id="UP000028488"/>
    </source>
</evidence>